<keyword evidence="1" id="KW-0812">Transmembrane</keyword>
<evidence type="ECO:0000256" key="1">
    <source>
        <dbReference type="SAM" id="Phobius"/>
    </source>
</evidence>
<feature type="transmembrane region" description="Helical" evidence="1">
    <location>
        <begin position="9"/>
        <end position="29"/>
    </location>
</feature>
<proteinExistence type="predicted"/>
<keyword evidence="1" id="KW-1133">Transmembrane helix</keyword>
<name>A0A6J7JVD7_9ZZZZ</name>
<dbReference type="AlphaFoldDB" id="A0A6J7JVD7"/>
<reference evidence="2" key="1">
    <citation type="submission" date="2020-05" db="EMBL/GenBank/DDBJ databases">
        <authorList>
            <person name="Chiriac C."/>
            <person name="Salcher M."/>
            <person name="Ghai R."/>
            <person name="Kavagutti S V."/>
        </authorList>
    </citation>
    <scope>NUCLEOTIDE SEQUENCE</scope>
</reference>
<evidence type="ECO:0000313" key="2">
    <source>
        <dbReference type="EMBL" id="CAB4947215.1"/>
    </source>
</evidence>
<feature type="transmembrane region" description="Helical" evidence="1">
    <location>
        <begin position="35"/>
        <end position="57"/>
    </location>
</feature>
<organism evidence="2">
    <name type="scientific">freshwater metagenome</name>
    <dbReference type="NCBI Taxonomy" id="449393"/>
    <lineage>
        <taxon>unclassified sequences</taxon>
        <taxon>metagenomes</taxon>
        <taxon>ecological metagenomes</taxon>
    </lineage>
</organism>
<protein>
    <submittedName>
        <fullName evidence="2">Unannotated protein</fullName>
    </submittedName>
</protein>
<accession>A0A6J7JVD7</accession>
<gene>
    <name evidence="2" type="ORF">UFOPK3797_00287</name>
</gene>
<dbReference type="EMBL" id="CAFBNN010000021">
    <property type="protein sequence ID" value="CAB4947215.1"/>
    <property type="molecule type" value="Genomic_DNA"/>
</dbReference>
<keyword evidence="1" id="KW-0472">Membrane</keyword>
<sequence>MVLGLVTDFAIGLLTGFFTIGAGFGAGFVTGFLTMGLGAGLLLTLVGGFCNPFWAVITS</sequence>